<evidence type="ECO:0000256" key="7">
    <source>
        <dbReference type="ARBA" id="ARBA00023136"/>
    </source>
</evidence>
<evidence type="ECO:0000256" key="8">
    <source>
        <dbReference type="ARBA" id="ARBA00023306"/>
    </source>
</evidence>
<reference evidence="11" key="1">
    <citation type="submission" date="2019-12" db="EMBL/GenBank/DDBJ databases">
        <title>Comparative genomics gives insights into the taxonomy of the Azoarcus-Aromatoleum group and reveals separate origins of nif in the plant-associated Azoarcus and non-plant-associated Aromatoleum sub-groups.</title>
        <authorList>
            <person name="Lafos M."/>
            <person name="Maluk M."/>
            <person name="Batista M."/>
            <person name="Junghare M."/>
            <person name="Carmona M."/>
            <person name="Faoro H."/>
            <person name="Cruz L.M."/>
            <person name="Battistoni F."/>
            <person name="De Souza E."/>
            <person name="Pedrosa F."/>
            <person name="Chen W.-M."/>
            <person name="Poole P.S."/>
            <person name="Dixon R.A."/>
            <person name="James E.K."/>
        </authorList>
    </citation>
    <scope>NUCLEOTIDE SEQUENCE</scope>
    <source>
        <strain evidence="11">NSC3</strain>
    </source>
</reference>
<name>A0A972F752_9RHOO</name>
<dbReference type="GO" id="GO:0032153">
    <property type="term" value="C:cell division site"/>
    <property type="evidence" value="ECO:0007669"/>
    <property type="project" value="UniProtKB-UniRule"/>
</dbReference>
<evidence type="ECO:0000256" key="5">
    <source>
        <dbReference type="ARBA" id="ARBA00022692"/>
    </source>
</evidence>
<keyword evidence="2 9" id="KW-1003">Cell membrane</keyword>
<comment type="function">
    <text evidence="9">Essential cell division protein. May link together the upstream cell division proteins, which are predominantly cytoplasmic, with the downstream cell division proteins, which are predominantly periplasmic. May control correct divisome assembly.</text>
</comment>
<dbReference type="InterPro" id="IPR013685">
    <property type="entry name" value="POTRA_FtsQ_type"/>
</dbReference>
<dbReference type="HAMAP" id="MF_00911">
    <property type="entry name" value="FtsQ_subfam"/>
    <property type="match status" value="1"/>
</dbReference>
<feature type="domain" description="POTRA" evidence="10">
    <location>
        <begin position="69"/>
        <end position="138"/>
    </location>
</feature>
<organism evidence="11 12">
    <name type="scientific">Azoarcus taiwanensis</name>
    <dbReference type="NCBI Taxonomy" id="666964"/>
    <lineage>
        <taxon>Bacteria</taxon>
        <taxon>Pseudomonadati</taxon>
        <taxon>Pseudomonadota</taxon>
        <taxon>Betaproteobacteria</taxon>
        <taxon>Rhodocyclales</taxon>
        <taxon>Zoogloeaceae</taxon>
        <taxon>Azoarcus</taxon>
    </lineage>
</organism>
<evidence type="ECO:0000259" key="10">
    <source>
        <dbReference type="PROSITE" id="PS51779"/>
    </source>
</evidence>
<sequence length="281" mass="31543">MHALVDDRPPGYALRRAVSFASARARGRETAGLWDRPALLDLVSDLLMLFVLLAALYALAIWFLARPFFTVREVVVLTPPAQVTVAQIEYAARSSITGNFFTVELEGVRTSFEKLPWVRRAEVRRRWPDAIELRLEEHQPVAYWTVAETDEIHLVNRQGEVFVAASNADMPDFAGPPGSAAFLLARYREYTEVLSPLGRKPVGLWLSPREAWKIQLDDGMVLLLGREQSNAPVGQRLERFVRTWPQAAAQIGVDIAMADLRYRTGFALTPAGQDQPMKGMQ</sequence>
<dbReference type="GO" id="GO:0043093">
    <property type="term" value="P:FtsZ-dependent cytokinesis"/>
    <property type="evidence" value="ECO:0007669"/>
    <property type="project" value="UniProtKB-UniRule"/>
</dbReference>
<evidence type="ECO:0000256" key="6">
    <source>
        <dbReference type="ARBA" id="ARBA00022989"/>
    </source>
</evidence>
<comment type="subunit">
    <text evidence="9">Part of a complex composed of FtsB, FtsL and FtsQ.</text>
</comment>
<dbReference type="InterPro" id="IPR026579">
    <property type="entry name" value="FtsQ"/>
</dbReference>
<dbReference type="PROSITE" id="PS51779">
    <property type="entry name" value="POTRA"/>
    <property type="match status" value="1"/>
</dbReference>
<comment type="caution">
    <text evidence="11">The sequence shown here is derived from an EMBL/GenBank/DDBJ whole genome shotgun (WGS) entry which is preliminary data.</text>
</comment>
<dbReference type="PANTHER" id="PTHR35851:SF1">
    <property type="entry name" value="CELL DIVISION PROTEIN FTSQ"/>
    <property type="match status" value="1"/>
</dbReference>
<dbReference type="Gene3D" id="3.40.50.11690">
    <property type="entry name" value="Cell division protein FtsQ/DivIB"/>
    <property type="match status" value="1"/>
</dbReference>
<keyword evidence="4 9" id="KW-0132">Cell division</keyword>
<keyword evidence="8 9" id="KW-0131">Cell cycle</keyword>
<keyword evidence="3 9" id="KW-0997">Cell inner membrane</keyword>
<gene>
    <name evidence="9" type="primary">ftsQ</name>
    <name evidence="11" type="ORF">GPA21_07055</name>
</gene>
<dbReference type="EMBL" id="WTVM01000031">
    <property type="protein sequence ID" value="NMG02727.1"/>
    <property type="molecule type" value="Genomic_DNA"/>
</dbReference>
<accession>A0A972F752</accession>
<dbReference type="GO" id="GO:0005886">
    <property type="term" value="C:plasma membrane"/>
    <property type="evidence" value="ECO:0007669"/>
    <property type="project" value="UniProtKB-SubCell"/>
</dbReference>
<dbReference type="GO" id="GO:0090529">
    <property type="term" value="P:cell septum assembly"/>
    <property type="evidence" value="ECO:0007669"/>
    <property type="project" value="InterPro"/>
</dbReference>
<evidence type="ECO:0000256" key="4">
    <source>
        <dbReference type="ARBA" id="ARBA00022618"/>
    </source>
</evidence>
<dbReference type="Pfam" id="PF03799">
    <property type="entry name" value="FtsQ_DivIB_C"/>
    <property type="match status" value="1"/>
</dbReference>
<keyword evidence="7 9" id="KW-0472">Membrane</keyword>
<keyword evidence="12" id="KW-1185">Reference proteome</keyword>
<protein>
    <recommendedName>
        <fullName evidence="9">Cell division protein FtsQ</fullName>
    </recommendedName>
</protein>
<evidence type="ECO:0000256" key="2">
    <source>
        <dbReference type="ARBA" id="ARBA00022475"/>
    </source>
</evidence>
<evidence type="ECO:0000256" key="9">
    <source>
        <dbReference type="HAMAP-Rule" id="MF_00911"/>
    </source>
</evidence>
<comment type="similarity">
    <text evidence="9">Belongs to the FtsQ/DivIB family. FtsQ subfamily.</text>
</comment>
<proteinExistence type="inferred from homology"/>
<dbReference type="AlphaFoldDB" id="A0A972F752"/>
<dbReference type="Gene3D" id="3.10.20.310">
    <property type="entry name" value="membrane protein fhac"/>
    <property type="match status" value="1"/>
</dbReference>
<evidence type="ECO:0000313" key="12">
    <source>
        <dbReference type="Proteomes" id="UP000599523"/>
    </source>
</evidence>
<dbReference type="InterPro" id="IPR034746">
    <property type="entry name" value="POTRA"/>
</dbReference>
<evidence type="ECO:0000256" key="3">
    <source>
        <dbReference type="ARBA" id="ARBA00022519"/>
    </source>
</evidence>
<keyword evidence="5 9" id="KW-0812">Transmembrane</keyword>
<dbReference type="InterPro" id="IPR045335">
    <property type="entry name" value="FtsQ_C_sf"/>
</dbReference>
<feature type="transmembrane region" description="Helical" evidence="9">
    <location>
        <begin position="46"/>
        <end position="65"/>
    </location>
</feature>
<dbReference type="PANTHER" id="PTHR35851">
    <property type="entry name" value="CELL DIVISION PROTEIN FTSQ"/>
    <property type="match status" value="1"/>
</dbReference>
<evidence type="ECO:0000256" key="1">
    <source>
        <dbReference type="ARBA" id="ARBA00004370"/>
    </source>
</evidence>
<comment type="subcellular location">
    <subcellularLocation>
        <location evidence="9">Cell inner membrane</location>
        <topology evidence="9">Single-pass type II membrane protein</topology>
    </subcellularLocation>
    <subcellularLocation>
        <location evidence="1">Membrane</location>
    </subcellularLocation>
    <text evidence="9">Localizes to the division septum.</text>
</comment>
<keyword evidence="6 9" id="KW-1133">Transmembrane helix</keyword>
<dbReference type="Pfam" id="PF08478">
    <property type="entry name" value="POTRA_1"/>
    <property type="match status" value="1"/>
</dbReference>
<dbReference type="Proteomes" id="UP000599523">
    <property type="component" value="Unassembled WGS sequence"/>
</dbReference>
<evidence type="ECO:0000313" key="11">
    <source>
        <dbReference type="EMBL" id="NMG02727.1"/>
    </source>
</evidence>
<dbReference type="InterPro" id="IPR005548">
    <property type="entry name" value="Cell_div_FtsQ/DivIB_C"/>
</dbReference>